<keyword evidence="4" id="KW-1185">Reference proteome</keyword>
<protein>
    <recommendedName>
        <fullName evidence="2">RIN4 pathogenic type III effector avirulence factor Avr cleavage site domain-containing protein</fullName>
    </recommendedName>
</protein>
<dbReference type="PANTHER" id="PTHR33159">
    <property type="entry name" value="RPM1-INTERACTING PROTEIN 4 (RIN4) FAMILY PROTEIN"/>
    <property type="match status" value="1"/>
</dbReference>
<evidence type="ECO:0000313" key="3">
    <source>
        <dbReference type="EMBL" id="KAH7569399.1"/>
    </source>
</evidence>
<feature type="compositionally biased region" description="Basic and acidic residues" evidence="1">
    <location>
        <begin position="156"/>
        <end position="167"/>
    </location>
</feature>
<dbReference type="InterPro" id="IPR040387">
    <property type="entry name" value="RIN4/NOI4"/>
</dbReference>
<feature type="compositionally biased region" description="Polar residues" evidence="1">
    <location>
        <begin position="168"/>
        <end position="180"/>
    </location>
</feature>
<dbReference type="Proteomes" id="UP000827721">
    <property type="component" value="Unassembled WGS sequence"/>
</dbReference>
<dbReference type="PANTHER" id="PTHR33159:SF49">
    <property type="entry name" value="RPM1-INTERACTING PROTEIN 4"/>
    <property type="match status" value="1"/>
</dbReference>
<evidence type="ECO:0000313" key="4">
    <source>
        <dbReference type="Proteomes" id="UP000827721"/>
    </source>
</evidence>
<comment type="caution">
    <text evidence="3">The sequence shown here is derived from an EMBL/GenBank/DDBJ whole genome shotgun (WGS) entry which is preliminary data.</text>
</comment>
<proteinExistence type="predicted"/>
<dbReference type="EMBL" id="JAFEMO010000006">
    <property type="protein sequence ID" value="KAH7569399.1"/>
    <property type="molecule type" value="Genomic_DNA"/>
</dbReference>
<sequence>MARAVESKTKLQELSKFIGENEDCTTETFGQAQTLGTSKKYKSYASAQHHSHVPKFGSWDRDNKRYTTEFENARKAKAAEKMNPNDPEAIANGTGGQEDSIQDPPNVDTDSKISTEKQREGEGNLGHNQQGRNTYNCQKSETEGVGSMQDPLNVDSESKNFTEKQHSEGNVSSKSTLSEIASDKSNSDCSPRQSVELSLKSDRKKVTGEESNSFSLSVQGHYRQRSGIYTSDESQHRRASVPKFGDWDEMDPASGEGFTVIFDKLKEEKQIATANFLPVTAQASTYSHSRINNRGSSSRSKVSNYVLLFMSKQK</sequence>
<feature type="compositionally biased region" description="Polar residues" evidence="1">
    <location>
        <begin position="209"/>
        <end position="218"/>
    </location>
</feature>
<reference evidence="3 4" key="1">
    <citation type="submission" date="2021-02" db="EMBL/GenBank/DDBJ databases">
        <title>Plant Genome Project.</title>
        <authorList>
            <person name="Zhang R.-G."/>
        </authorList>
    </citation>
    <scope>NUCLEOTIDE SEQUENCE [LARGE SCALE GENOMIC DNA]</scope>
    <source>
        <tissue evidence="3">Leaves</tissue>
    </source>
</reference>
<dbReference type="Pfam" id="PF05627">
    <property type="entry name" value="AvrRpt-cleavage"/>
    <property type="match status" value="2"/>
</dbReference>
<organism evidence="3 4">
    <name type="scientific">Xanthoceras sorbifolium</name>
    <dbReference type="NCBI Taxonomy" id="99658"/>
    <lineage>
        <taxon>Eukaryota</taxon>
        <taxon>Viridiplantae</taxon>
        <taxon>Streptophyta</taxon>
        <taxon>Embryophyta</taxon>
        <taxon>Tracheophyta</taxon>
        <taxon>Spermatophyta</taxon>
        <taxon>Magnoliopsida</taxon>
        <taxon>eudicotyledons</taxon>
        <taxon>Gunneridae</taxon>
        <taxon>Pentapetalae</taxon>
        <taxon>rosids</taxon>
        <taxon>malvids</taxon>
        <taxon>Sapindales</taxon>
        <taxon>Sapindaceae</taxon>
        <taxon>Xanthoceroideae</taxon>
        <taxon>Xanthoceras</taxon>
    </lineage>
</organism>
<feature type="domain" description="RIN4 pathogenic type III effector avirulence factor Avr cleavage site" evidence="2">
    <location>
        <begin position="48"/>
        <end position="77"/>
    </location>
</feature>
<gene>
    <name evidence="3" type="ORF">JRO89_XS06G0154900</name>
</gene>
<feature type="compositionally biased region" description="Basic and acidic residues" evidence="1">
    <location>
        <begin position="199"/>
        <end position="208"/>
    </location>
</feature>
<feature type="domain" description="RIN4 pathogenic type III effector avirulence factor Avr cleavage site" evidence="2">
    <location>
        <begin position="236"/>
        <end position="270"/>
    </location>
</feature>
<accession>A0ABQ8HYU1</accession>
<feature type="compositionally biased region" description="Polar residues" evidence="1">
    <location>
        <begin position="126"/>
        <end position="139"/>
    </location>
</feature>
<evidence type="ECO:0000259" key="2">
    <source>
        <dbReference type="Pfam" id="PF05627"/>
    </source>
</evidence>
<evidence type="ECO:0000256" key="1">
    <source>
        <dbReference type="SAM" id="MobiDB-lite"/>
    </source>
</evidence>
<feature type="compositionally biased region" description="Basic and acidic residues" evidence="1">
    <location>
        <begin position="109"/>
        <end position="122"/>
    </location>
</feature>
<dbReference type="InterPro" id="IPR008700">
    <property type="entry name" value="TypeIII_avirulence_cleave"/>
</dbReference>
<feature type="compositionally biased region" description="Polar residues" evidence="1">
    <location>
        <begin position="187"/>
        <end position="196"/>
    </location>
</feature>
<feature type="region of interest" description="Disordered" evidence="1">
    <location>
        <begin position="74"/>
        <end position="250"/>
    </location>
</feature>
<name>A0ABQ8HYU1_9ROSI</name>